<reference evidence="20 21" key="1">
    <citation type="submission" date="2013-09" db="EMBL/GenBank/DDBJ databases">
        <authorList>
            <person name="Zeng Z."/>
            <person name="Chen C."/>
        </authorList>
    </citation>
    <scope>NUCLEOTIDE SEQUENCE [LARGE SCALE GENOMIC DNA]</scope>
    <source>
        <strain evidence="20 21">GH29-5</strain>
    </source>
</reference>
<keyword evidence="10 19" id="KW-1133">Transmembrane helix</keyword>
<dbReference type="Proteomes" id="UP000030121">
    <property type="component" value="Unassembled WGS sequence"/>
</dbReference>
<protein>
    <submittedName>
        <fullName evidence="20">Diacylglycerol kinase</fullName>
    </submittedName>
</protein>
<evidence type="ECO:0000256" key="14">
    <source>
        <dbReference type="ARBA" id="ARBA00023264"/>
    </source>
</evidence>
<evidence type="ECO:0000256" key="6">
    <source>
        <dbReference type="ARBA" id="ARBA00022692"/>
    </source>
</evidence>
<evidence type="ECO:0000256" key="16">
    <source>
        <dbReference type="PIRSR" id="PIRSR600829-2"/>
    </source>
</evidence>
<feature type="transmembrane region" description="Helical" evidence="19">
    <location>
        <begin position="103"/>
        <end position="124"/>
    </location>
</feature>
<feature type="binding site" evidence="17">
    <location>
        <begin position="101"/>
        <end position="102"/>
    </location>
    <ligand>
        <name>ATP</name>
        <dbReference type="ChEBI" id="CHEBI:30616"/>
    </ligand>
</feature>
<feature type="binding site" evidence="18">
    <location>
        <position position="83"/>
    </location>
    <ligand>
        <name>a divalent metal cation</name>
        <dbReference type="ChEBI" id="CHEBI:60240"/>
    </ligand>
</feature>
<gene>
    <name evidence="20" type="ORF">Q764_01715</name>
</gene>
<dbReference type="PANTHER" id="PTHR34299">
    <property type="entry name" value="DIACYLGLYCEROL KINASE"/>
    <property type="match status" value="1"/>
</dbReference>
<evidence type="ECO:0000256" key="5">
    <source>
        <dbReference type="ARBA" id="ARBA00022679"/>
    </source>
</evidence>
<dbReference type="EMBL" id="JRLW01000001">
    <property type="protein sequence ID" value="KGO90861.1"/>
    <property type="molecule type" value="Genomic_DNA"/>
</dbReference>
<evidence type="ECO:0000256" key="8">
    <source>
        <dbReference type="ARBA" id="ARBA00022777"/>
    </source>
</evidence>
<dbReference type="InterPro" id="IPR036945">
    <property type="entry name" value="DAGK_sf"/>
</dbReference>
<dbReference type="GO" id="GO:0005524">
    <property type="term" value="F:ATP binding"/>
    <property type="evidence" value="ECO:0007669"/>
    <property type="project" value="UniProtKB-KW"/>
</dbReference>
<dbReference type="OrthoDB" id="1493837at2"/>
<dbReference type="CDD" id="cd14265">
    <property type="entry name" value="UDPK_IM_like"/>
    <property type="match status" value="1"/>
</dbReference>
<keyword evidence="5" id="KW-0808">Transferase</keyword>
<feature type="binding site" evidence="18">
    <location>
        <position position="35"/>
    </location>
    <ligand>
        <name>a divalent metal cation</name>
        <dbReference type="ChEBI" id="CHEBI:60240"/>
    </ligand>
</feature>
<dbReference type="PANTHER" id="PTHR34299:SF1">
    <property type="entry name" value="DIACYLGLYCEROL KINASE"/>
    <property type="match status" value="1"/>
</dbReference>
<feature type="binding site" evidence="16">
    <location>
        <position position="76"/>
    </location>
    <ligand>
        <name>substrate</name>
    </ligand>
</feature>
<dbReference type="eggNOG" id="COG0818">
    <property type="taxonomic scope" value="Bacteria"/>
</dbReference>
<dbReference type="Pfam" id="PF01219">
    <property type="entry name" value="DAGK_prokar"/>
    <property type="match status" value="1"/>
</dbReference>
<keyword evidence="18" id="KW-0479">Metal-binding</keyword>
<comment type="caution">
    <text evidence="20">The sequence shown here is derived from an EMBL/GenBank/DDBJ whole genome shotgun (WGS) entry which is preliminary data.</text>
</comment>
<comment type="subcellular location">
    <subcellularLocation>
        <location evidence="1">Cell membrane</location>
        <topology evidence="1">Multi-pass membrane protein</topology>
    </subcellularLocation>
</comment>
<keyword evidence="7 17" id="KW-0547">Nucleotide-binding</keyword>
<dbReference type="STRING" id="1121899.GCA_000430025_01211"/>
<keyword evidence="13" id="KW-0594">Phospholipid biosynthesis</keyword>
<keyword evidence="6 19" id="KW-0812">Transmembrane</keyword>
<evidence type="ECO:0000256" key="3">
    <source>
        <dbReference type="ARBA" id="ARBA00022475"/>
    </source>
</evidence>
<sequence>MEVKKEVNKDNTFFTGRLKSIGFAVKGAIKLVTTEHSVMVQSSIAVLMTIAGFYFNITATEWMFQILIFGLVLSIEGLNTAVEKIADFIHPDYHERIGFIKDIAAGAVFFAALSAIAIGAVIYLPRII</sequence>
<evidence type="ECO:0000256" key="1">
    <source>
        <dbReference type="ARBA" id="ARBA00004651"/>
    </source>
</evidence>
<evidence type="ECO:0000256" key="7">
    <source>
        <dbReference type="ARBA" id="ARBA00022741"/>
    </source>
</evidence>
<evidence type="ECO:0000256" key="10">
    <source>
        <dbReference type="ARBA" id="ARBA00022989"/>
    </source>
</evidence>
<keyword evidence="3" id="KW-1003">Cell membrane</keyword>
<keyword evidence="8 20" id="KW-0418">Kinase</keyword>
<dbReference type="GO" id="GO:0008654">
    <property type="term" value="P:phospholipid biosynthetic process"/>
    <property type="evidence" value="ECO:0007669"/>
    <property type="project" value="UniProtKB-KW"/>
</dbReference>
<feature type="active site" description="Proton acceptor" evidence="15">
    <location>
        <position position="76"/>
    </location>
</feature>
<evidence type="ECO:0000256" key="17">
    <source>
        <dbReference type="PIRSR" id="PIRSR600829-3"/>
    </source>
</evidence>
<feature type="binding site" evidence="17">
    <location>
        <position position="35"/>
    </location>
    <ligand>
        <name>ATP</name>
        <dbReference type="ChEBI" id="CHEBI:30616"/>
    </ligand>
</feature>
<evidence type="ECO:0000256" key="12">
    <source>
        <dbReference type="ARBA" id="ARBA00023136"/>
    </source>
</evidence>
<dbReference type="InterPro" id="IPR033717">
    <property type="entry name" value="UDPK"/>
</dbReference>
<dbReference type="Gene3D" id="1.10.287.3610">
    <property type="match status" value="1"/>
</dbReference>
<evidence type="ECO:0000256" key="13">
    <source>
        <dbReference type="ARBA" id="ARBA00023209"/>
    </source>
</evidence>
<evidence type="ECO:0000256" key="15">
    <source>
        <dbReference type="PIRSR" id="PIRSR600829-1"/>
    </source>
</evidence>
<comment type="cofactor">
    <cofactor evidence="18">
        <name>Mg(2+)</name>
        <dbReference type="ChEBI" id="CHEBI:18420"/>
    </cofactor>
    <text evidence="18">Mn(2+), Zn(2+), Cd(2+) and Co(2+) support activity to lesser extents.</text>
</comment>
<keyword evidence="18" id="KW-0460">Magnesium</keyword>
<evidence type="ECO:0000256" key="2">
    <source>
        <dbReference type="ARBA" id="ARBA00005967"/>
    </source>
</evidence>
<dbReference type="GO" id="GO:0046872">
    <property type="term" value="F:metal ion binding"/>
    <property type="evidence" value="ECO:0007669"/>
    <property type="project" value="UniProtKB-KW"/>
</dbReference>
<feature type="transmembrane region" description="Helical" evidence="19">
    <location>
        <begin position="63"/>
        <end position="82"/>
    </location>
</feature>
<keyword evidence="12 19" id="KW-0472">Membrane</keyword>
<evidence type="ECO:0000256" key="11">
    <source>
        <dbReference type="ARBA" id="ARBA00023098"/>
    </source>
</evidence>
<keyword evidence="14" id="KW-1208">Phospholipid metabolism</keyword>
<evidence type="ECO:0000256" key="4">
    <source>
        <dbReference type="ARBA" id="ARBA00022516"/>
    </source>
</evidence>
<dbReference type="GO" id="GO:0016301">
    <property type="term" value="F:kinase activity"/>
    <property type="evidence" value="ECO:0007669"/>
    <property type="project" value="UniProtKB-KW"/>
</dbReference>
<evidence type="ECO:0000313" key="20">
    <source>
        <dbReference type="EMBL" id="KGO90861.1"/>
    </source>
</evidence>
<keyword evidence="4" id="KW-0444">Lipid biosynthesis</keyword>
<proteinExistence type="inferred from homology"/>
<name>A0A0A2MGX2_9FLAO</name>
<dbReference type="AlphaFoldDB" id="A0A0A2MGX2"/>
<dbReference type="InterPro" id="IPR000829">
    <property type="entry name" value="DAGK"/>
</dbReference>
<dbReference type="RefSeq" id="WP_026979960.1">
    <property type="nucleotide sequence ID" value="NZ_AUCZ01000004.1"/>
</dbReference>
<comment type="similarity">
    <text evidence="2">Belongs to the bacterial diacylglycerol kinase family.</text>
</comment>
<accession>A0A0A2MGX2</accession>
<feature type="binding site" evidence="17">
    <location>
        <position position="83"/>
    </location>
    <ligand>
        <name>ATP</name>
        <dbReference type="ChEBI" id="CHEBI:30616"/>
    </ligand>
</feature>
<keyword evidence="11" id="KW-0443">Lipid metabolism</keyword>
<evidence type="ECO:0000256" key="9">
    <source>
        <dbReference type="ARBA" id="ARBA00022840"/>
    </source>
</evidence>
<evidence type="ECO:0000256" key="19">
    <source>
        <dbReference type="SAM" id="Phobius"/>
    </source>
</evidence>
<evidence type="ECO:0000313" key="21">
    <source>
        <dbReference type="Proteomes" id="UP000030121"/>
    </source>
</evidence>
<organism evidence="20 21">
    <name type="scientific">Flavobacterium suncheonense GH29-5 = DSM 17707</name>
    <dbReference type="NCBI Taxonomy" id="1121899"/>
    <lineage>
        <taxon>Bacteria</taxon>
        <taxon>Pseudomonadati</taxon>
        <taxon>Bacteroidota</taxon>
        <taxon>Flavobacteriia</taxon>
        <taxon>Flavobacteriales</taxon>
        <taxon>Flavobacteriaceae</taxon>
        <taxon>Flavobacterium</taxon>
    </lineage>
</organism>
<evidence type="ECO:0000256" key="18">
    <source>
        <dbReference type="PIRSR" id="PIRSR600829-4"/>
    </source>
</evidence>
<dbReference type="GO" id="GO:0005886">
    <property type="term" value="C:plasma membrane"/>
    <property type="evidence" value="ECO:0007669"/>
    <property type="project" value="UniProtKB-SubCell"/>
</dbReference>
<keyword evidence="9 17" id="KW-0067">ATP-binding</keyword>
<keyword evidence="21" id="KW-1185">Reference proteome</keyword>